<dbReference type="Proteomes" id="UP001063166">
    <property type="component" value="Unassembled WGS sequence"/>
</dbReference>
<proteinExistence type="predicted"/>
<dbReference type="AlphaFoldDB" id="A0A9P3PLL9"/>
<keyword evidence="2" id="KW-1185">Reference proteome</keyword>
<name>A0A9P3PLL9_LYOSH</name>
<dbReference type="EMBL" id="BRPK01000005">
    <property type="protein sequence ID" value="GLB38188.1"/>
    <property type="molecule type" value="Genomic_DNA"/>
</dbReference>
<evidence type="ECO:0000313" key="1">
    <source>
        <dbReference type="EMBL" id="GLB38188.1"/>
    </source>
</evidence>
<comment type="caution">
    <text evidence="1">The sequence shown here is derived from an EMBL/GenBank/DDBJ whole genome shotgun (WGS) entry which is preliminary data.</text>
</comment>
<gene>
    <name evidence="1" type="ORF">LshimejAT787_0500530</name>
</gene>
<organism evidence="1 2">
    <name type="scientific">Lyophyllum shimeji</name>
    <name type="common">Hon-shimeji</name>
    <name type="synonym">Tricholoma shimeji</name>
    <dbReference type="NCBI Taxonomy" id="47721"/>
    <lineage>
        <taxon>Eukaryota</taxon>
        <taxon>Fungi</taxon>
        <taxon>Dikarya</taxon>
        <taxon>Basidiomycota</taxon>
        <taxon>Agaricomycotina</taxon>
        <taxon>Agaricomycetes</taxon>
        <taxon>Agaricomycetidae</taxon>
        <taxon>Agaricales</taxon>
        <taxon>Tricholomatineae</taxon>
        <taxon>Lyophyllaceae</taxon>
        <taxon>Lyophyllum</taxon>
    </lineage>
</organism>
<protein>
    <submittedName>
        <fullName evidence="1">Uncharacterized protein</fullName>
    </submittedName>
</protein>
<sequence length="84" mass="9669">MMWVSHDHGHREARELLLLIRGISGMYALLRTVIVGHPACHPRGILLRSTATTTHDFESKIFLPGHVTRLNRSCRRPRLNLHKL</sequence>
<evidence type="ECO:0000313" key="2">
    <source>
        <dbReference type="Proteomes" id="UP001063166"/>
    </source>
</evidence>
<reference evidence="1" key="1">
    <citation type="submission" date="2022-07" db="EMBL/GenBank/DDBJ databases">
        <title>The genome of Lyophyllum shimeji provides insight into the initial evolution of ectomycorrhizal fungal genome.</title>
        <authorList>
            <person name="Kobayashi Y."/>
            <person name="Shibata T."/>
            <person name="Hirakawa H."/>
            <person name="Shigenobu S."/>
            <person name="Nishiyama T."/>
            <person name="Yamada A."/>
            <person name="Hasebe M."/>
            <person name="Kawaguchi M."/>
        </authorList>
    </citation>
    <scope>NUCLEOTIDE SEQUENCE</scope>
    <source>
        <strain evidence="1">AT787</strain>
    </source>
</reference>
<accession>A0A9P3PLL9</accession>